<sequence>MLGLGVRAFSTSRTMRIPPRAQAILKSKKDENLRHAISLYHLSPSFFPAPQKNATSEYAEELEASVAEAILGPFSSEYEGRPFVKFANTQELLNDHKRSIEKGRRDTLGEVDIYDSTNIQRIFVSNKEKTEDTSDDMLRTRQHFVNPPSAYPTRKARDAAGHGDLYRNEELSLRSAQVRDALFGTVAGELPSLEIVREREEAWKEDK</sequence>
<organism evidence="1 2">
    <name type="scientific">Malassezia cuniculi</name>
    <dbReference type="NCBI Taxonomy" id="948313"/>
    <lineage>
        <taxon>Eukaryota</taxon>
        <taxon>Fungi</taxon>
        <taxon>Dikarya</taxon>
        <taxon>Basidiomycota</taxon>
        <taxon>Ustilaginomycotina</taxon>
        <taxon>Malasseziomycetes</taxon>
        <taxon>Malasseziales</taxon>
        <taxon>Malasseziaceae</taxon>
        <taxon>Malassezia</taxon>
    </lineage>
</organism>
<accession>A0AAF0ERB7</accession>
<proteinExistence type="predicted"/>
<dbReference type="AlphaFoldDB" id="A0AAF0ERB7"/>
<gene>
    <name evidence="1" type="ORF">MCUN1_002001</name>
</gene>
<reference evidence="1" key="1">
    <citation type="submission" date="2023-03" db="EMBL/GenBank/DDBJ databases">
        <title>Mating type loci evolution in Malassezia.</title>
        <authorList>
            <person name="Coelho M.A."/>
        </authorList>
    </citation>
    <scope>NUCLEOTIDE SEQUENCE</scope>
    <source>
        <strain evidence="1">CBS 11721</strain>
    </source>
</reference>
<dbReference type="EMBL" id="CP119879">
    <property type="protein sequence ID" value="WFD35151.1"/>
    <property type="molecule type" value="Genomic_DNA"/>
</dbReference>
<protein>
    <submittedName>
        <fullName evidence="1">Uncharacterized protein</fullName>
    </submittedName>
</protein>
<keyword evidence="2" id="KW-1185">Reference proteome</keyword>
<evidence type="ECO:0000313" key="1">
    <source>
        <dbReference type="EMBL" id="WFD35151.1"/>
    </source>
</evidence>
<evidence type="ECO:0000313" key="2">
    <source>
        <dbReference type="Proteomes" id="UP001219933"/>
    </source>
</evidence>
<dbReference type="Proteomes" id="UP001219933">
    <property type="component" value="Chromosome 3"/>
</dbReference>
<name>A0AAF0ERB7_9BASI</name>